<dbReference type="PANTHER" id="PTHR10827:SF52">
    <property type="entry name" value="IP16409P"/>
    <property type="match status" value="1"/>
</dbReference>
<gene>
    <name evidence="3" type="ORF">DILT_LOCUS8148</name>
</gene>
<evidence type="ECO:0000313" key="4">
    <source>
        <dbReference type="Proteomes" id="UP000281553"/>
    </source>
</evidence>
<dbReference type="Pfam" id="PF13499">
    <property type="entry name" value="EF-hand_7"/>
    <property type="match status" value="1"/>
</dbReference>
<dbReference type="OrthoDB" id="293868at2759"/>
<accession>A0A3P7LKR1</accession>
<dbReference type="GO" id="GO:0005783">
    <property type="term" value="C:endoplasmic reticulum"/>
    <property type="evidence" value="ECO:0007669"/>
    <property type="project" value="TreeGrafter"/>
</dbReference>
<sequence length="139" mass="15820">MNGINTPSSTGDSPLCDLRSEHRSNSIHTLLSALLLHTADMWDDSDGSQMPEWVKTERQQFHEVRDKNHDGFLDRQEVTDWLFPSDYNHIDSEAKHLIAEADDDKDGKLSKSEIVSHYDLFVGSQATDFGQALRPHEEL</sequence>
<dbReference type="Proteomes" id="UP000281553">
    <property type="component" value="Unassembled WGS sequence"/>
</dbReference>
<dbReference type="AlphaFoldDB" id="A0A3P7LKR1"/>
<evidence type="ECO:0000259" key="2">
    <source>
        <dbReference type="PROSITE" id="PS50222"/>
    </source>
</evidence>
<evidence type="ECO:0000256" key="1">
    <source>
        <dbReference type="ARBA" id="ARBA00022837"/>
    </source>
</evidence>
<dbReference type="FunFam" id="1.10.238.10:FF:000090">
    <property type="entry name" value="calumenin isoform X2"/>
    <property type="match status" value="1"/>
</dbReference>
<dbReference type="EMBL" id="UYRU01053595">
    <property type="protein sequence ID" value="VDN12317.1"/>
    <property type="molecule type" value="Genomic_DNA"/>
</dbReference>
<dbReference type="PROSITE" id="PS00018">
    <property type="entry name" value="EF_HAND_1"/>
    <property type="match status" value="2"/>
</dbReference>
<dbReference type="InterPro" id="IPR018247">
    <property type="entry name" value="EF_Hand_1_Ca_BS"/>
</dbReference>
<dbReference type="SUPFAM" id="SSF47473">
    <property type="entry name" value="EF-hand"/>
    <property type="match status" value="1"/>
</dbReference>
<dbReference type="GO" id="GO:0005509">
    <property type="term" value="F:calcium ion binding"/>
    <property type="evidence" value="ECO:0007669"/>
    <property type="project" value="InterPro"/>
</dbReference>
<keyword evidence="1" id="KW-0106">Calcium</keyword>
<name>A0A3P7LKR1_DIBLA</name>
<dbReference type="PANTHER" id="PTHR10827">
    <property type="entry name" value="RETICULOCALBIN"/>
    <property type="match status" value="1"/>
</dbReference>
<organism evidence="3 4">
    <name type="scientific">Dibothriocephalus latus</name>
    <name type="common">Fish tapeworm</name>
    <name type="synonym">Diphyllobothrium latum</name>
    <dbReference type="NCBI Taxonomy" id="60516"/>
    <lineage>
        <taxon>Eukaryota</taxon>
        <taxon>Metazoa</taxon>
        <taxon>Spiralia</taxon>
        <taxon>Lophotrochozoa</taxon>
        <taxon>Platyhelminthes</taxon>
        <taxon>Cestoda</taxon>
        <taxon>Eucestoda</taxon>
        <taxon>Diphyllobothriidea</taxon>
        <taxon>Diphyllobothriidae</taxon>
        <taxon>Dibothriocephalus</taxon>
    </lineage>
</organism>
<proteinExistence type="predicted"/>
<dbReference type="InterPro" id="IPR002048">
    <property type="entry name" value="EF_hand_dom"/>
</dbReference>
<dbReference type="InterPro" id="IPR011992">
    <property type="entry name" value="EF-hand-dom_pair"/>
</dbReference>
<reference evidence="3 4" key="1">
    <citation type="submission" date="2018-11" db="EMBL/GenBank/DDBJ databases">
        <authorList>
            <consortium name="Pathogen Informatics"/>
        </authorList>
    </citation>
    <scope>NUCLEOTIDE SEQUENCE [LARGE SCALE GENOMIC DNA]</scope>
</reference>
<feature type="domain" description="EF-hand" evidence="2">
    <location>
        <begin position="66"/>
        <end position="88"/>
    </location>
</feature>
<feature type="domain" description="EF-hand" evidence="2">
    <location>
        <begin position="89"/>
        <end position="124"/>
    </location>
</feature>
<keyword evidence="4" id="KW-1185">Reference proteome</keyword>
<protein>
    <recommendedName>
        <fullName evidence="2">EF-hand domain-containing protein</fullName>
    </recommendedName>
</protein>
<dbReference type="PROSITE" id="PS50222">
    <property type="entry name" value="EF_HAND_2"/>
    <property type="match status" value="2"/>
</dbReference>
<evidence type="ECO:0000313" key="3">
    <source>
        <dbReference type="EMBL" id="VDN12317.1"/>
    </source>
</evidence>
<dbReference type="Gene3D" id="1.10.238.10">
    <property type="entry name" value="EF-hand"/>
    <property type="match status" value="1"/>
</dbReference>